<dbReference type="GO" id="GO:0005886">
    <property type="term" value="C:plasma membrane"/>
    <property type="evidence" value="ECO:0007669"/>
    <property type="project" value="UniProtKB-SubCell"/>
</dbReference>
<keyword evidence="9 12" id="KW-0406">Ion transport</keyword>
<comment type="caution">
    <text evidence="12">Lacks conserved residue(s) required for the propagation of feature annotation.</text>
</comment>
<sequence>MSAQIGALVSANALIGRFLKQPKSELVDRLCSKITVGLLTICSTILLSTHFWGEPITCWTPAQYVKHWTDFVNQFCYVHGTYFVPFDQGLEYVSKERRRYPIVYYQWVGNLPGFDLNGTIQHCERLWNDVKANDAKFSGRLSIFEKQGAVFVWDGIFCARRKRSRYIMMYYCLCTILQALNAWLEFYFLNALLCSATYALWGPGIIADLARGIDWQVTGHFPRITHCDYVRRAPATVQEDTVLCVLHLNIYYEKLFLFLWFWLLTIAILATAHSVVWCLSVFTTNSIKKTIRQYLSDTTNSSLERFLNALGKDGIFILHHIALNIGDLPASYLTQAMKKISDEWEISSRGELEAQALLQKGPKAV</sequence>
<keyword evidence="8 12" id="KW-1133">Transmembrane helix</keyword>
<keyword evidence="3 12" id="KW-0813">Transport</keyword>
<organism evidence="13 14">
    <name type="scientific">Syphacia muris</name>
    <dbReference type="NCBI Taxonomy" id="451379"/>
    <lineage>
        <taxon>Eukaryota</taxon>
        <taxon>Metazoa</taxon>
        <taxon>Ecdysozoa</taxon>
        <taxon>Nematoda</taxon>
        <taxon>Chromadorea</taxon>
        <taxon>Rhabditida</taxon>
        <taxon>Spirurina</taxon>
        <taxon>Oxyuridomorpha</taxon>
        <taxon>Oxyuroidea</taxon>
        <taxon>Oxyuridae</taxon>
        <taxon>Syphacia</taxon>
    </lineage>
</organism>
<reference evidence="14" key="1">
    <citation type="submission" date="2017-02" db="UniProtKB">
        <authorList>
            <consortium name="WormBaseParasite"/>
        </authorList>
    </citation>
    <scope>IDENTIFICATION</scope>
</reference>
<dbReference type="GO" id="GO:0034220">
    <property type="term" value="P:monoatomic ion transmembrane transport"/>
    <property type="evidence" value="ECO:0007669"/>
    <property type="project" value="UniProtKB-KW"/>
</dbReference>
<evidence type="ECO:0000256" key="3">
    <source>
        <dbReference type="ARBA" id="ARBA00022448"/>
    </source>
</evidence>
<evidence type="ECO:0000256" key="10">
    <source>
        <dbReference type="ARBA" id="ARBA00023136"/>
    </source>
</evidence>
<feature type="transmembrane region" description="Helical" evidence="12">
    <location>
        <begin position="255"/>
        <end position="282"/>
    </location>
</feature>
<dbReference type="GO" id="GO:0005243">
    <property type="term" value="F:gap junction channel activity"/>
    <property type="evidence" value="ECO:0007669"/>
    <property type="project" value="TreeGrafter"/>
</dbReference>
<evidence type="ECO:0000256" key="1">
    <source>
        <dbReference type="ARBA" id="ARBA00004610"/>
    </source>
</evidence>
<dbReference type="WBParaSite" id="SMUV_0001000501-mRNA-1">
    <property type="protein sequence ID" value="SMUV_0001000501-mRNA-1"/>
    <property type="gene ID" value="SMUV_0001000501"/>
</dbReference>
<name>A0A0N5AYG4_9BILA</name>
<keyword evidence="13" id="KW-1185">Reference proteome</keyword>
<dbReference type="Pfam" id="PF00876">
    <property type="entry name" value="Innexin"/>
    <property type="match status" value="1"/>
</dbReference>
<keyword evidence="5 12" id="KW-0812">Transmembrane</keyword>
<dbReference type="InterPro" id="IPR000990">
    <property type="entry name" value="Innexin"/>
</dbReference>
<evidence type="ECO:0000313" key="13">
    <source>
        <dbReference type="Proteomes" id="UP000046393"/>
    </source>
</evidence>
<evidence type="ECO:0000256" key="12">
    <source>
        <dbReference type="RuleBase" id="RU010713"/>
    </source>
</evidence>
<keyword evidence="7" id="KW-0965">Cell junction</keyword>
<dbReference type="PANTHER" id="PTHR11893">
    <property type="entry name" value="INNEXIN"/>
    <property type="match status" value="1"/>
</dbReference>
<protein>
    <recommendedName>
        <fullName evidence="12">Innexin</fullName>
    </recommendedName>
</protein>
<evidence type="ECO:0000256" key="9">
    <source>
        <dbReference type="ARBA" id="ARBA00023065"/>
    </source>
</evidence>
<evidence type="ECO:0000256" key="4">
    <source>
        <dbReference type="ARBA" id="ARBA00022475"/>
    </source>
</evidence>
<evidence type="ECO:0000313" key="14">
    <source>
        <dbReference type="WBParaSite" id="SMUV_0001000501-mRNA-1"/>
    </source>
</evidence>
<dbReference type="AlphaFoldDB" id="A0A0N5AYG4"/>
<keyword evidence="10 12" id="KW-0472">Membrane</keyword>
<evidence type="ECO:0000256" key="8">
    <source>
        <dbReference type="ARBA" id="ARBA00022989"/>
    </source>
</evidence>
<evidence type="ECO:0000256" key="6">
    <source>
        <dbReference type="ARBA" id="ARBA00022868"/>
    </source>
</evidence>
<comment type="subcellular location">
    <subcellularLocation>
        <location evidence="1">Cell junction</location>
        <location evidence="1">Gap junction</location>
    </subcellularLocation>
    <subcellularLocation>
        <location evidence="2 12">Cell membrane</location>
        <topology evidence="2 12">Multi-pass membrane protein</topology>
    </subcellularLocation>
</comment>
<dbReference type="PROSITE" id="PS51013">
    <property type="entry name" value="PANNEXIN"/>
    <property type="match status" value="1"/>
</dbReference>
<dbReference type="Proteomes" id="UP000046393">
    <property type="component" value="Unplaced"/>
</dbReference>
<accession>A0A0N5AYG4</accession>
<evidence type="ECO:0000256" key="7">
    <source>
        <dbReference type="ARBA" id="ARBA00022949"/>
    </source>
</evidence>
<keyword evidence="4" id="KW-1003">Cell membrane</keyword>
<keyword evidence="6" id="KW-0303">Gap junction</keyword>
<keyword evidence="11 12" id="KW-0407">Ion channel</keyword>
<evidence type="ECO:0000256" key="2">
    <source>
        <dbReference type="ARBA" id="ARBA00004651"/>
    </source>
</evidence>
<proteinExistence type="inferred from homology"/>
<comment type="similarity">
    <text evidence="12">Belongs to the pannexin family.</text>
</comment>
<evidence type="ECO:0000256" key="5">
    <source>
        <dbReference type="ARBA" id="ARBA00022692"/>
    </source>
</evidence>
<dbReference type="GO" id="GO:0005921">
    <property type="term" value="C:gap junction"/>
    <property type="evidence" value="ECO:0007669"/>
    <property type="project" value="UniProtKB-SubCell"/>
</dbReference>
<evidence type="ECO:0000256" key="11">
    <source>
        <dbReference type="ARBA" id="ARBA00023303"/>
    </source>
</evidence>
<gene>
    <name evidence="12" type="primary">inx</name>
</gene>
<dbReference type="PRINTS" id="PR01262">
    <property type="entry name" value="INNEXIN"/>
</dbReference>
<feature type="transmembrane region" description="Helical" evidence="12">
    <location>
        <begin position="170"/>
        <end position="189"/>
    </location>
</feature>
<comment type="function">
    <text evidence="12">Structural component of the gap junctions.</text>
</comment>
<dbReference type="PANTHER" id="PTHR11893:SF10">
    <property type="entry name" value="INNEXIN-6"/>
    <property type="match status" value="1"/>
</dbReference>